<evidence type="ECO:0000313" key="12">
    <source>
        <dbReference type="EMBL" id="ORX44743.1"/>
    </source>
</evidence>
<dbReference type="AlphaFoldDB" id="A0A1X2G4G4"/>
<keyword evidence="13" id="KW-1185">Reference proteome</keyword>
<dbReference type="GO" id="GO:0071028">
    <property type="term" value="P:nuclear mRNA surveillance"/>
    <property type="evidence" value="ECO:0007669"/>
    <property type="project" value="TreeGrafter"/>
</dbReference>
<dbReference type="SUPFAM" id="SSF54211">
    <property type="entry name" value="Ribosomal protein S5 domain 2-like"/>
    <property type="match status" value="1"/>
</dbReference>
<reference evidence="12 13" key="1">
    <citation type="submission" date="2016-07" db="EMBL/GenBank/DDBJ databases">
        <title>Pervasive Adenine N6-methylation of Active Genes in Fungi.</title>
        <authorList>
            <consortium name="DOE Joint Genome Institute"/>
            <person name="Mondo S.J."/>
            <person name="Dannebaum R.O."/>
            <person name="Kuo R.C."/>
            <person name="Labutti K."/>
            <person name="Haridas S."/>
            <person name="Kuo A."/>
            <person name="Salamov A."/>
            <person name="Ahrendt S.R."/>
            <person name="Lipzen A."/>
            <person name="Sullivan W."/>
            <person name="Andreopoulos W.B."/>
            <person name="Clum A."/>
            <person name="Lindquist E."/>
            <person name="Daum C."/>
            <person name="Ramamoorthy G.K."/>
            <person name="Gryganskyi A."/>
            <person name="Culley D."/>
            <person name="Magnuson J.K."/>
            <person name="James T.Y."/>
            <person name="O'Malley M.A."/>
            <person name="Stajich J.E."/>
            <person name="Spatafora J.W."/>
            <person name="Visel A."/>
            <person name="Grigoriev I.V."/>
        </authorList>
    </citation>
    <scope>NUCLEOTIDE SEQUENCE [LARGE SCALE GENOMIC DNA]</scope>
    <source>
        <strain evidence="12 13">NRRL 3301</strain>
    </source>
</reference>
<dbReference type="GO" id="GO:0034475">
    <property type="term" value="P:U4 snRNA 3'-end processing"/>
    <property type="evidence" value="ECO:0007669"/>
    <property type="project" value="TreeGrafter"/>
</dbReference>
<gene>
    <name evidence="12" type="ORF">DM01DRAFT_1340274</name>
</gene>
<evidence type="ECO:0000256" key="6">
    <source>
        <dbReference type="ARBA" id="ARBA00022835"/>
    </source>
</evidence>
<keyword evidence="4" id="KW-0963">Cytoplasm</keyword>
<evidence type="ECO:0000256" key="3">
    <source>
        <dbReference type="ARBA" id="ARBA00006678"/>
    </source>
</evidence>
<organism evidence="12 13">
    <name type="scientific">Hesseltinella vesiculosa</name>
    <dbReference type="NCBI Taxonomy" id="101127"/>
    <lineage>
        <taxon>Eukaryota</taxon>
        <taxon>Fungi</taxon>
        <taxon>Fungi incertae sedis</taxon>
        <taxon>Mucoromycota</taxon>
        <taxon>Mucoromycotina</taxon>
        <taxon>Mucoromycetes</taxon>
        <taxon>Mucorales</taxon>
        <taxon>Cunninghamellaceae</taxon>
        <taxon>Hesseltinella</taxon>
    </lineage>
</organism>
<feature type="domain" description="Exoribonuclease phosphorolytic" evidence="11">
    <location>
        <begin position="197"/>
        <end position="258"/>
    </location>
</feature>
<evidence type="ECO:0000256" key="8">
    <source>
        <dbReference type="ARBA" id="ARBA00023242"/>
    </source>
</evidence>
<name>A0A1X2G4G4_9FUNG</name>
<evidence type="ECO:0000259" key="10">
    <source>
        <dbReference type="Pfam" id="PF01138"/>
    </source>
</evidence>
<comment type="subcellular location">
    <subcellularLocation>
        <location evidence="1">Cytoplasm</location>
    </subcellularLocation>
    <subcellularLocation>
        <location evidence="2">Nucleus</location>
        <location evidence="2">Nucleolus</location>
    </subcellularLocation>
</comment>
<evidence type="ECO:0000256" key="7">
    <source>
        <dbReference type="ARBA" id="ARBA00022884"/>
    </source>
</evidence>
<dbReference type="GO" id="GO:0071035">
    <property type="term" value="P:nuclear polyadenylation-dependent rRNA catabolic process"/>
    <property type="evidence" value="ECO:0007669"/>
    <property type="project" value="TreeGrafter"/>
</dbReference>
<dbReference type="GO" id="GO:0000467">
    <property type="term" value="P:exonucleolytic trimming to generate mature 3'-end of 5.8S rRNA from tricistronic rRNA transcript (SSU-rRNA, 5.8S rRNA, LSU-rRNA)"/>
    <property type="evidence" value="ECO:0007669"/>
    <property type="project" value="TreeGrafter"/>
</dbReference>
<dbReference type="FunFam" id="3.30.230.70:FF:000017">
    <property type="entry name" value="Exosome complex component Rrp42"/>
    <property type="match status" value="1"/>
</dbReference>
<dbReference type="GO" id="GO:0034473">
    <property type="term" value="P:U1 snRNA 3'-end processing"/>
    <property type="evidence" value="ECO:0007669"/>
    <property type="project" value="TreeGrafter"/>
</dbReference>
<comment type="caution">
    <text evidence="12">The sequence shown here is derived from an EMBL/GenBank/DDBJ whole genome shotgun (WGS) entry which is preliminary data.</text>
</comment>
<keyword evidence="5" id="KW-0698">rRNA processing</keyword>
<evidence type="ECO:0000256" key="9">
    <source>
        <dbReference type="ARBA" id="ARBA00030617"/>
    </source>
</evidence>
<dbReference type="PANTHER" id="PTHR11097">
    <property type="entry name" value="EXOSOME COMPLEX EXONUCLEASE RIBOSOMAL RNA PROCESSING PROTEIN"/>
    <property type="match status" value="1"/>
</dbReference>
<dbReference type="GO" id="GO:0035925">
    <property type="term" value="F:mRNA 3'-UTR AU-rich region binding"/>
    <property type="evidence" value="ECO:0007669"/>
    <property type="project" value="TreeGrafter"/>
</dbReference>
<dbReference type="STRING" id="101127.A0A1X2G4G4"/>
<dbReference type="SUPFAM" id="SSF55666">
    <property type="entry name" value="Ribonuclease PH domain 2-like"/>
    <property type="match status" value="1"/>
</dbReference>
<dbReference type="InterPro" id="IPR001247">
    <property type="entry name" value="ExoRNase_PH_dom1"/>
</dbReference>
<proteinExistence type="inferred from homology"/>
<dbReference type="GO" id="GO:0000176">
    <property type="term" value="C:nuclear exosome (RNase complex)"/>
    <property type="evidence" value="ECO:0007669"/>
    <property type="project" value="TreeGrafter"/>
</dbReference>
<evidence type="ECO:0000256" key="2">
    <source>
        <dbReference type="ARBA" id="ARBA00004604"/>
    </source>
</evidence>
<dbReference type="GO" id="GO:0016075">
    <property type="term" value="P:rRNA catabolic process"/>
    <property type="evidence" value="ECO:0007669"/>
    <property type="project" value="TreeGrafter"/>
</dbReference>
<dbReference type="InterPro" id="IPR015847">
    <property type="entry name" value="ExoRNase_PH_dom2"/>
</dbReference>
<evidence type="ECO:0000256" key="4">
    <source>
        <dbReference type="ARBA" id="ARBA00022490"/>
    </source>
</evidence>
<dbReference type="Gene3D" id="3.30.230.70">
    <property type="entry name" value="GHMP Kinase, N-terminal domain"/>
    <property type="match status" value="1"/>
</dbReference>
<keyword evidence="8" id="KW-0539">Nucleus</keyword>
<dbReference type="OrthoDB" id="45882at2759"/>
<dbReference type="GO" id="GO:0034476">
    <property type="term" value="P:U5 snRNA 3'-end processing"/>
    <property type="evidence" value="ECO:0007669"/>
    <property type="project" value="TreeGrafter"/>
</dbReference>
<comment type="similarity">
    <text evidence="3">Belongs to the RNase PH family.</text>
</comment>
<keyword evidence="6" id="KW-0271">Exosome</keyword>
<dbReference type="EMBL" id="MCGT01000046">
    <property type="protein sequence ID" value="ORX44743.1"/>
    <property type="molecule type" value="Genomic_DNA"/>
</dbReference>
<dbReference type="GO" id="GO:0005730">
    <property type="term" value="C:nucleolus"/>
    <property type="evidence" value="ECO:0007669"/>
    <property type="project" value="UniProtKB-SubCell"/>
</dbReference>
<dbReference type="InterPro" id="IPR033196">
    <property type="entry name" value="Rrp43"/>
</dbReference>
<protein>
    <recommendedName>
        <fullName evidence="9">Ribosomal RNA-processing protein 43</fullName>
    </recommendedName>
</protein>
<sequence length="272" mass="30306">MESLKNSDIFNRIQPHEYMRRFIDQKVRPDGRLLDRFRETLITSNVISTANASAMVRLGGTTVVCGIKAEVGEPSIDTPDQGYLVPNVILSPLCSSQFRPGPPSEQAQIISEFLSQLFTRQPHLIPLESLCIESANAVWVLHADIVCLNYDGNMLDASLLALTQALCQLRLPKAEVNEGVVVADKDDTFQPFEMTRFPIAATYCVFAPDAILSDPNDAEEQLTKETLTVVMDSDGDLLHVHKNGGAVMDMEKMRLCLHRTRERLAQLKPLIQ</sequence>
<dbReference type="Pfam" id="PF01138">
    <property type="entry name" value="RNase_PH"/>
    <property type="match status" value="1"/>
</dbReference>
<dbReference type="CDD" id="cd11369">
    <property type="entry name" value="RNase_PH_RRP43"/>
    <property type="match status" value="1"/>
</dbReference>
<dbReference type="Proteomes" id="UP000242146">
    <property type="component" value="Unassembled WGS sequence"/>
</dbReference>
<dbReference type="InterPro" id="IPR027408">
    <property type="entry name" value="PNPase/RNase_PH_dom_sf"/>
</dbReference>
<keyword evidence="7" id="KW-0694">RNA-binding</keyword>
<evidence type="ECO:0000256" key="1">
    <source>
        <dbReference type="ARBA" id="ARBA00004496"/>
    </source>
</evidence>
<dbReference type="InterPro" id="IPR050590">
    <property type="entry name" value="Exosome_comp_Rrp42_subfam"/>
</dbReference>
<dbReference type="InterPro" id="IPR020568">
    <property type="entry name" value="Ribosomal_Su5_D2-typ_SF"/>
</dbReference>
<evidence type="ECO:0000256" key="5">
    <source>
        <dbReference type="ARBA" id="ARBA00022552"/>
    </source>
</evidence>
<dbReference type="Pfam" id="PF03725">
    <property type="entry name" value="RNase_PH_C"/>
    <property type="match status" value="1"/>
</dbReference>
<dbReference type="PANTHER" id="PTHR11097:SF9">
    <property type="entry name" value="EXOSOME COMPLEX COMPONENT RRP43"/>
    <property type="match status" value="1"/>
</dbReference>
<dbReference type="InterPro" id="IPR036345">
    <property type="entry name" value="ExoRNase_PH_dom2_sf"/>
</dbReference>
<evidence type="ECO:0000259" key="11">
    <source>
        <dbReference type="Pfam" id="PF03725"/>
    </source>
</evidence>
<evidence type="ECO:0000313" key="13">
    <source>
        <dbReference type="Proteomes" id="UP000242146"/>
    </source>
</evidence>
<accession>A0A1X2G4G4</accession>
<dbReference type="GO" id="GO:0071038">
    <property type="term" value="P:TRAMP-dependent tRNA surveillance pathway"/>
    <property type="evidence" value="ECO:0007669"/>
    <property type="project" value="TreeGrafter"/>
</dbReference>
<feature type="domain" description="Exoribonuclease phosphorolytic" evidence="10">
    <location>
        <begin position="37"/>
        <end position="172"/>
    </location>
</feature>
<dbReference type="GO" id="GO:0000177">
    <property type="term" value="C:cytoplasmic exosome (RNase complex)"/>
    <property type="evidence" value="ECO:0007669"/>
    <property type="project" value="TreeGrafter"/>
</dbReference>